<evidence type="ECO:0000256" key="1">
    <source>
        <dbReference type="SAM" id="Coils"/>
    </source>
</evidence>
<dbReference type="AlphaFoldDB" id="A0A0N0DT41"/>
<name>A0A0N0DT41_LEPPY</name>
<evidence type="ECO:0000313" key="4">
    <source>
        <dbReference type="Proteomes" id="UP000037923"/>
    </source>
</evidence>
<reference evidence="3 4" key="1">
    <citation type="submission" date="2015-07" db="EMBL/GenBank/DDBJ databases">
        <title>High-quality genome of monoxenous trypanosomatid Leptomonas pyrrhocoris.</title>
        <authorList>
            <person name="Flegontov P."/>
            <person name="Butenko A."/>
            <person name="Firsov S."/>
            <person name="Vlcek C."/>
            <person name="Logacheva M.D."/>
            <person name="Field M."/>
            <person name="Filatov D."/>
            <person name="Flegontova O."/>
            <person name="Gerasimov E."/>
            <person name="Jackson A.P."/>
            <person name="Kelly S."/>
            <person name="Opperdoes F."/>
            <person name="O'Reilly A."/>
            <person name="Votypka J."/>
            <person name="Yurchenko V."/>
            <person name="Lukes J."/>
        </authorList>
    </citation>
    <scope>NUCLEOTIDE SEQUENCE [LARGE SCALE GENOMIC DNA]</scope>
    <source>
        <strain evidence="3">H10</strain>
    </source>
</reference>
<dbReference type="EMBL" id="LGTL01000018">
    <property type="protein sequence ID" value="KPA76915.1"/>
    <property type="molecule type" value="Genomic_DNA"/>
</dbReference>
<dbReference type="RefSeq" id="XP_015655353.1">
    <property type="nucleotide sequence ID" value="XM_015805876.1"/>
</dbReference>
<comment type="caution">
    <text evidence="3">The sequence shown here is derived from an EMBL/GenBank/DDBJ whole genome shotgun (WGS) entry which is preliminary data.</text>
</comment>
<organism evidence="3 4">
    <name type="scientific">Leptomonas pyrrhocoris</name>
    <name type="common">Firebug parasite</name>
    <dbReference type="NCBI Taxonomy" id="157538"/>
    <lineage>
        <taxon>Eukaryota</taxon>
        <taxon>Discoba</taxon>
        <taxon>Euglenozoa</taxon>
        <taxon>Kinetoplastea</taxon>
        <taxon>Metakinetoplastina</taxon>
        <taxon>Trypanosomatida</taxon>
        <taxon>Trypanosomatidae</taxon>
        <taxon>Leishmaniinae</taxon>
        <taxon>Leptomonas</taxon>
    </lineage>
</organism>
<protein>
    <submittedName>
        <fullName evidence="3">Uncharacterized protein</fullName>
    </submittedName>
</protein>
<feature type="coiled-coil region" evidence="1">
    <location>
        <begin position="27"/>
        <end position="68"/>
    </location>
</feature>
<sequence>MPQPSNLTTSPNALASPPQDAQRQSLLQYIDQRMQDLEEERRELRQLASDLEAERRIIIAKLAEAEAAQHHADENRDAGGEPSL</sequence>
<dbReference type="RefSeq" id="XP_015655352.1">
    <property type="nucleotide sequence ID" value="XM_015805875.1"/>
</dbReference>
<dbReference type="RefSeq" id="XP_015655354.1">
    <property type="nucleotide sequence ID" value="XM_015805877.1"/>
</dbReference>
<dbReference type="EMBL" id="LGTL01000018">
    <property type="protein sequence ID" value="KPA76914.1"/>
    <property type="molecule type" value="Genomic_DNA"/>
</dbReference>
<dbReference type="EMBL" id="LGTL01000018">
    <property type="protein sequence ID" value="KPA76913.1"/>
    <property type="molecule type" value="Genomic_DNA"/>
</dbReference>
<proteinExistence type="predicted"/>
<dbReference type="Proteomes" id="UP000037923">
    <property type="component" value="Unassembled WGS sequence"/>
</dbReference>
<keyword evidence="4" id="KW-1185">Reference proteome</keyword>
<dbReference type="GeneID" id="26907584"/>
<keyword evidence="1" id="KW-0175">Coiled coil</keyword>
<gene>
    <name evidence="3" type="ORF">ABB37_07298</name>
</gene>
<evidence type="ECO:0000256" key="2">
    <source>
        <dbReference type="SAM" id="MobiDB-lite"/>
    </source>
</evidence>
<evidence type="ECO:0000313" key="3">
    <source>
        <dbReference type="EMBL" id="KPA76914.1"/>
    </source>
</evidence>
<dbReference type="VEuPathDB" id="TriTrypDB:LpyrH10_18_0250"/>
<accession>A0A0N0DT41</accession>
<feature type="region of interest" description="Disordered" evidence="2">
    <location>
        <begin position="1"/>
        <end position="23"/>
    </location>
</feature>